<feature type="transmembrane region" description="Helical" evidence="6">
    <location>
        <begin position="87"/>
        <end position="107"/>
    </location>
</feature>
<feature type="transmembrane region" description="Helical" evidence="6">
    <location>
        <begin position="269"/>
        <end position="288"/>
    </location>
</feature>
<evidence type="ECO:0000256" key="3">
    <source>
        <dbReference type="ARBA" id="ARBA00022692"/>
    </source>
</evidence>
<dbReference type="GO" id="GO:0006824">
    <property type="term" value="P:cobalt ion transport"/>
    <property type="evidence" value="ECO:0007669"/>
    <property type="project" value="InterPro"/>
</dbReference>
<dbReference type="GO" id="GO:0043190">
    <property type="term" value="C:ATP-binding cassette (ABC) transporter complex"/>
    <property type="evidence" value="ECO:0007669"/>
    <property type="project" value="InterPro"/>
</dbReference>
<evidence type="ECO:0000256" key="6">
    <source>
        <dbReference type="SAM" id="Phobius"/>
    </source>
</evidence>
<dbReference type="NCBIfam" id="TIGR02454">
    <property type="entry name" value="ECF_T_CbiQ"/>
    <property type="match status" value="1"/>
</dbReference>
<dbReference type="EMBL" id="UOEX01000205">
    <property type="protein sequence ID" value="VAW37263.1"/>
    <property type="molecule type" value="Genomic_DNA"/>
</dbReference>
<dbReference type="InterPro" id="IPR012809">
    <property type="entry name" value="ECF_CbiQ"/>
</dbReference>
<gene>
    <name evidence="7" type="ORF">MNBD_DELTA03-1537</name>
</gene>
<proteinExistence type="predicted"/>
<organism evidence="7">
    <name type="scientific">hydrothermal vent metagenome</name>
    <dbReference type="NCBI Taxonomy" id="652676"/>
    <lineage>
        <taxon>unclassified sequences</taxon>
        <taxon>metagenomes</taxon>
        <taxon>ecological metagenomes</taxon>
    </lineage>
</organism>
<sequence>MNSNNFVGKTLAGLTEAVKQAIFAERYARLPGLLQGLDPRGKIITFLALLIATAITRHLRVMAVIYLLTIVLALASRIPLLFFIKRVWLFIPLFTGIIALPAIFNIVTPGRPLITLLTFTAPLNWGPFHLPATIAVTQQGLHGAEIFILRVATSVSLSVLLVLTTEWARLLQALSALHFPKVAILIFGMTYRYIFLFIKVAEEMFLARRSRTVGRTNTREQQNWLSSRLGFLLNRSYKLSNDVYLAMLSRGWTGQARLLDDFRFQWRDAAWAAFTIIFIGTIIFLGGMK</sequence>
<dbReference type="AlphaFoldDB" id="A0A3B0VAH8"/>
<evidence type="ECO:0000256" key="2">
    <source>
        <dbReference type="ARBA" id="ARBA00022475"/>
    </source>
</evidence>
<feature type="transmembrane region" description="Helical" evidence="6">
    <location>
        <begin position="147"/>
        <end position="170"/>
    </location>
</feature>
<feature type="transmembrane region" description="Helical" evidence="6">
    <location>
        <begin position="43"/>
        <end position="75"/>
    </location>
</feature>
<evidence type="ECO:0000313" key="7">
    <source>
        <dbReference type="EMBL" id="VAW37263.1"/>
    </source>
</evidence>
<evidence type="ECO:0000256" key="4">
    <source>
        <dbReference type="ARBA" id="ARBA00022989"/>
    </source>
</evidence>
<dbReference type="InterPro" id="IPR003339">
    <property type="entry name" value="ABC/ECF_trnsptr_transmembrane"/>
</dbReference>
<dbReference type="PANTHER" id="PTHR34857">
    <property type="entry name" value="SLL0384 PROTEIN"/>
    <property type="match status" value="1"/>
</dbReference>
<name>A0A3B0VAH8_9ZZZZ</name>
<evidence type="ECO:0000256" key="1">
    <source>
        <dbReference type="ARBA" id="ARBA00004651"/>
    </source>
</evidence>
<evidence type="ECO:0000256" key="5">
    <source>
        <dbReference type="ARBA" id="ARBA00023136"/>
    </source>
</evidence>
<reference evidence="7" key="1">
    <citation type="submission" date="2018-06" db="EMBL/GenBank/DDBJ databases">
        <authorList>
            <person name="Zhirakovskaya E."/>
        </authorList>
    </citation>
    <scope>NUCLEOTIDE SEQUENCE</scope>
</reference>
<keyword evidence="2" id="KW-1003">Cell membrane</keyword>
<keyword evidence="4 6" id="KW-1133">Transmembrane helix</keyword>
<keyword evidence="3 6" id="KW-0812">Transmembrane</keyword>
<dbReference type="Pfam" id="PF02361">
    <property type="entry name" value="CbiQ"/>
    <property type="match status" value="1"/>
</dbReference>
<dbReference type="CDD" id="cd16914">
    <property type="entry name" value="EcfT"/>
    <property type="match status" value="1"/>
</dbReference>
<feature type="transmembrane region" description="Helical" evidence="6">
    <location>
        <begin position="182"/>
        <end position="201"/>
    </location>
</feature>
<protein>
    <submittedName>
        <fullName evidence="7">Transmembrane component NikQ of energizing module of nickel ECF transporter</fullName>
    </submittedName>
</protein>
<dbReference type="InterPro" id="IPR051611">
    <property type="entry name" value="ECF_transporter_component"/>
</dbReference>
<accession>A0A3B0VAH8</accession>
<dbReference type="PANTHER" id="PTHR34857:SF2">
    <property type="entry name" value="SLL0384 PROTEIN"/>
    <property type="match status" value="1"/>
</dbReference>
<keyword evidence="5 6" id="KW-0472">Membrane</keyword>
<comment type="subcellular location">
    <subcellularLocation>
        <location evidence="1">Cell membrane</location>
        <topology evidence="1">Multi-pass membrane protein</topology>
    </subcellularLocation>
</comment>
<feature type="transmembrane region" description="Helical" evidence="6">
    <location>
        <begin position="113"/>
        <end position="135"/>
    </location>
</feature>